<name>A0A4C1WIE4_EUMVA</name>
<feature type="region of interest" description="Disordered" evidence="1">
    <location>
        <begin position="23"/>
        <end position="54"/>
    </location>
</feature>
<feature type="compositionally biased region" description="Basic residues" evidence="1">
    <location>
        <begin position="24"/>
        <end position="34"/>
    </location>
</feature>
<sequence length="75" mass="8865">MNGSESEPAALMKFKYGDVESLRHGRTRRLKQKRNRDQIERKLRTRSRASDITRHKRCRKSFYAHKGRAAGDSYL</sequence>
<gene>
    <name evidence="2" type="ORF">EVAR_85427_1</name>
</gene>
<accession>A0A4C1WIE4</accession>
<organism evidence="2 3">
    <name type="scientific">Eumeta variegata</name>
    <name type="common">Bagworm moth</name>
    <name type="synonym">Eumeta japonica</name>
    <dbReference type="NCBI Taxonomy" id="151549"/>
    <lineage>
        <taxon>Eukaryota</taxon>
        <taxon>Metazoa</taxon>
        <taxon>Ecdysozoa</taxon>
        <taxon>Arthropoda</taxon>
        <taxon>Hexapoda</taxon>
        <taxon>Insecta</taxon>
        <taxon>Pterygota</taxon>
        <taxon>Neoptera</taxon>
        <taxon>Endopterygota</taxon>
        <taxon>Lepidoptera</taxon>
        <taxon>Glossata</taxon>
        <taxon>Ditrysia</taxon>
        <taxon>Tineoidea</taxon>
        <taxon>Psychidae</taxon>
        <taxon>Oiketicinae</taxon>
        <taxon>Eumeta</taxon>
    </lineage>
</organism>
<reference evidence="2 3" key="1">
    <citation type="journal article" date="2019" name="Commun. Biol.">
        <title>The bagworm genome reveals a unique fibroin gene that provides high tensile strength.</title>
        <authorList>
            <person name="Kono N."/>
            <person name="Nakamura H."/>
            <person name="Ohtoshi R."/>
            <person name="Tomita M."/>
            <person name="Numata K."/>
            <person name="Arakawa K."/>
        </authorList>
    </citation>
    <scope>NUCLEOTIDE SEQUENCE [LARGE SCALE GENOMIC DNA]</scope>
</reference>
<comment type="caution">
    <text evidence="2">The sequence shown here is derived from an EMBL/GenBank/DDBJ whole genome shotgun (WGS) entry which is preliminary data.</text>
</comment>
<evidence type="ECO:0000313" key="3">
    <source>
        <dbReference type="Proteomes" id="UP000299102"/>
    </source>
</evidence>
<proteinExistence type="predicted"/>
<dbReference type="Proteomes" id="UP000299102">
    <property type="component" value="Unassembled WGS sequence"/>
</dbReference>
<dbReference type="AlphaFoldDB" id="A0A4C1WIE4"/>
<evidence type="ECO:0000256" key="1">
    <source>
        <dbReference type="SAM" id="MobiDB-lite"/>
    </source>
</evidence>
<keyword evidence="3" id="KW-1185">Reference proteome</keyword>
<dbReference type="EMBL" id="BGZK01000577">
    <property type="protein sequence ID" value="GBP51216.1"/>
    <property type="molecule type" value="Genomic_DNA"/>
</dbReference>
<feature type="compositionally biased region" description="Basic and acidic residues" evidence="1">
    <location>
        <begin position="35"/>
        <end position="53"/>
    </location>
</feature>
<evidence type="ECO:0000313" key="2">
    <source>
        <dbReference type="EMBL" id="GBP51216.1"/>
    </source>
</evidence>
<protein>
    <submittedName>
        <fullName evidence="2">Uncharacterized protein</fullName>
    </submittedName>
</protein>